<dbReference type="EMBL" id="VDUZ01000061">
    <property type="protein sequence ID" value="TXL70326.1"/>
    <property type="molecule type" value="Genomic_DNA"/>
</dbReference>
<reference evidence="1 2" key="1">
    <citation type="submission" date="2019-06" db="EMBL/GenBank/DDBJ databases">
        <title>New taxonomy in bacterial strain CC-CFT640, isolated from vineyard.</title>
        <authorList>
            <person name="Lin S.-Y."/>
            <person name="Tsai C.-F."/>
            <person name="Young C.-C."/>
        </authorList>
    </citation>
    <scope>NUCLEOTIDE SEQUENCE [LARGE SCALE GENOMIC DNA]</scope>
    <source>
        <strain evidence="1 2">CC-CFT640</strain>
    </source>
</reference>
<organism evidence="1 2">
    <name type="scientific">Vineibacter terrae</name>
    <dbReference type="NCBI Taxonomy" id="2586908"/>
    <lineage>
        <taxon>Bacteria</taxon>
        <taxon>Pseudomonadati</taxon>
        <taxon>Pseudomonadota</taxon>
        <taxon>Alphaproteobacteria</taxon>
        <taxon>Hyphomicrobiales</taxon>
        <taxon>Vineibacter</taxon>
    </lineage>
</organism>
<comment type="caution">
    <text evidence="1">The sequence shown here is derived from an EMBL/GenBank/DDBJ whole genome shotgun (WGS) entry which is preliminary data.</text>
</comment>
<dbReference type="RefSeq" id="WP_147851644.1">
    <property type="nucleotide sequence ID" value="NZ_VDUZ01000061.1"/>
</dbReference>
<keyword evidence="2" id="KW-1185">Reference proteome</keyword>
<sequence length="175" mass="19797">MPGWLIAAGLLLAAIGLLAMRREKAKAIPDGAGDPQEKRYLEERRRVGEALRDRLDRQPFGAELANALWQALMRMPPGDGVIVEYHRDYCGHGLIRTKDGVMLCEIQDGAAFDSQPIASWRQQEPFVGFFARQSDFTCSGWDPSEPVFATDDDWNRSNQRLTRRVLEAFLKRHPG</sequence>
<dbReference type="AlphaFoldDB" id="A0A5C8P963"/>
<protein>
    <submittedName>
        <fullName evidence="1">Uncharacterized protein</fullName>
    </submittedName>
</protein>
<accession>A0A5C8P963</accession>
<gene>
    <name evidence="1" type="ORF">FHP25_34940</name>
</gene>
<proteinExistence type="predicted"/>
<dbReference type="Proteomes" id="UP000321638">
    <property type="component" value="Unassembled WGS sequence"/>
</dbReference>
<evidence type="ECO:0000313" key="1">
    <source>
        <dbReference type="EMBL" id="TXL70326.1"/>
    </source>
</evidence>
<evidence type="ECO:0000313" key="2">
    <source>
        <dbReference type="Proteomes" id="UP000321638"/>
    </source>
</evidence>
<dbReference type="OrthoDB" id="7375851at2"/>
<name>A0A5C8P963_9HYPH</name>